<dbReference type="Proteomes" id="UP000319894">
    <property type="component" value="Unassembled WGS sequence"/>
</dbReference>
<name>A0A554NEE3_9EURY</name>
<dbReference type="SUPFAM" id="SSF117070">
    <property type="entry name" value="LEA14-like"/>
    <property type="match status" value="3"/>
</dbReference>
<dbReference type="RefSeq" id="WP_144260239.1">
    <property type="nucleotide sequence ID" value="NZ_QMDX01000001.1"/>
</dbReference>
<dbReference type="AlphaFoldDB" id="A0A554NEE3"/>
<reference evidence="3 4" key="1">
    <citation type="submission" date="2018-06" db="EMBL/GenBank/DDBJ databases">
        <title>Natronomonas sp. F16-60 a new haloarchaeon isolated from a solar saltern of Isla Cristina, Huelva, Spain.</title>
        <authorList>
            <person name="Duran-Viseras A."/>
            <person name="Sanchez-Porro C."/>
            <person name="Ventosa A."/>
        </authorList>
    </citation>
    <scope>NUCLEOTIDE SEQUENCE [LARGE SCALE GENOMIC DNA]</scope>
    <source>
        <strain evidence="3 4">F16-60</strain>
    </source>
</reference>
<feature type="domain" description="Water stress and hypersensitive response" evidence="2">
    <location>
        <begin position="477"/>
        <end position="595"/>
    </location>
</feature>
<dbReference type="SMART" id="SM00769">
    <property type="entry name" value="WHy"/>
    <property type="match status" value="4"/>
</dbReference>
<feature type="domain" description="Water stress and hypersensitive response" evidence="2">
    <location>
        <begin position="39"/>
        <end position="154"/>
    </location>
</feature>
<evidence type="ECO:0000313" key="4">
    <source>
        <dbReference type="Proteomes" id="UP000319894"/>
    </source>
</evidence>
<dbReference type="Gene3D" id="2.60.40.10">
    <property type="entry name" value="Immunoglobulins"/>
    <property type="match status" value="4"/>
</dbReference>
<dbReference type="InterPro" id="IPR013783">
    <property type="entry name" value="Ig-like_fold"/>
</dbReference>
<proteinExistence type="predicted"/>
<feature type="domain" description="Water stress and hypersensitive response" evidence="2">
    <location>
        <begin position="330"/>
        <end position="444"/>
    </location>
</feature>
<dbReference type="InterPro" id="IPR013990">
    <property type="entry name" value="WHy-dom"/>
</dbReference>
<gene>
    <name evidence="3" type="ORF">DP107_00850</name>
</gene>
<dbReference type="InterPro" id="IPR004864">
    <property type="entry name" value="LEA_2"/>
</dbReference>
<keyword evidence="4" id="KW-1185">Reference proteome</keyword>
<evidence type="ECO:0000313" key="3">
    <source>
        <dbReference type="EMBL" id="TSD15762.1"/>
    </source>
</evidence>
<sequence length="630" mass="67916">MVSTKVAVAVGGIVVLAAAGGVAALYLTGGDLSFEQPVVQSVESEFGGVSTTATDVETEVVVTNPNNQSFPGAASLDYEIYMNSVRVADGSEGGIGLEPGRNEVGFTAKLDNGEIPAWWVTHVNSGERTVVSTRASVGVAGFGASLPPQNRSIETDLLDAFAGEGSSTVTVSDSEIMTVSNQRAAWGAADAERTPIAFSVDLANVHDRPVRLDGTEYRIVMNNVTVGEGRTNDSIVLEPGESDSFTANAALSTPRMEQWWVSHLRNDQATELRVEVYGLVRNDGERKRVPLNVFDRRLEFRTDFLGDESTVVEELPADAVESPDFEEPEVRDTSSRWGEVGDETTEIVTTVGTSNPNDGAYDDLLTLQVDRTTTVNGVTFAENSTTVDGLPPGNGSFTLSADADNDAVPEWWSRHINSGERSTVRTNATGVADVAVTALDLDLPDEERTQSTDVLGQIETEEDRRVTTEDGRHVLTITQVEAEWGESTPERAPLLVTTEIRNENTLESVTIERVDYVVNLNSVTVADDSNTDARTIAPGQTRQVTYTIYLDNQRMDEWWPTHIRNDEVTRMTADTTAVVDTPRGTESVPFDLLGNDTTIETDFLGTESDGTTDTEGTNALAPPVAAAEPN</sequence>
<feature type="region of interest" description="Disordered" evidence="1">
    <location>
        <begin position="604"/>
        <end position="630"/>
    </location>
</feature>
<dbReference type="OrthoDB" id="105458at2157"/>
<accession>A0A554NEE3</accession>
<dbReference type="GO" id="GO:0009269">
    <property type="term" value="P:response to desiccation"/>
    <property type="evidence" value="ECO:0007669"/>
    <property type="project" value="InterPro"/>
</dbReference>
<evidence type="ECO:0000259" key="2">
    <source>
        <dbReference type="SMART" id="SM00769"/>
    </source>
</evidence>
<dbReference type="InParanoid" id="A0A554NEE3"/>
<organism evidence="3 4">
    <name type="scientific">Haloglomus irregulare</name>
    <dbReference type="NCBI Taxonomy" id="2234134"/>
    <lineage>
        <taxon>Archaea</taxon>
        <taxon>Methanobacteriati</taxon>
        <taxon>Methanobacteriota</taxon>
        <taxon>Stenosarchaea group</taxon>
        <taxon>Halobacteria</taxon>
        <taxon>Halobacteriales</taxon>
        <taxon>Natronomonadaceae</taxon>
        <taxon>Haloglomus</taxon>
    </lineage>
</organism>
<dbReference type="Pfam" id="PF03168">
    <property type="entry name" value="LEA_2"/>
    <property type="match status" value="1"/>
</dbReference>
<feature type="domain" description="Water stress and hypersensitive response" evidence="2">
    <location>
        <begin position="179"/>
        <end position="299"/>
    </location>
</feature>
<protein>
    <recommendedName>
        <fullName evidence="2">Water stress and hypersensitive response domain-containing protein</fullName>
    </recommendedName>
</protein>
<comment type="caution">
    <text evidence="3">The sequence shown here is derived from an EMBL/GenBank/DDBJ whole genome shotgun (WGS) entry which is preliminary data.</text>
</comment>
<dbReference type="EMBL" id="QMDX01000001">
    <property type="protein sequence ID" value="TSD15762.1"/>
    <property type="molecule type" value="Genomic_DNA"/>
</dbReference>
<feature type="compositionally biased region" description="Low complexity" evidence="1">
    <location>
        <begin position="605"/>
        <end position="617"/>
    </location>
</feature>
<evidence type="ECO:0000256" key="1">
    <source>
        <dbReference type="SAM" id="MobiDB-lite"/>
    </source>
</evidence>